<proteinExistence type="predicted"/>
<name>B6AIB0_CRYMR</name>
<accession>B6AIB0</accession>
<dbReference type="GeneID" id="6997441"/>
<dbReference type="EMBL" id="DS989736">
    <property type="protein sequence ID" value="EEA07951.1"/>
    <property type="molecule type" value="Genomic_DNA"/>
</dbReference>
<gene>
    <name evidence="1" type="ORF">CMU_030920</name>
</gene>
<reference evidence="1" key="1">
    <citation type="submission" date="2008-06" db="EMBL/GenBank/DDBJ databases">
        <authorList>
            <person name="Lorenzi H."/>
            <person name="Inman J."/>
            <person name="Miller J."/>
            <person name="Schobel S."/>
            <person name="Amedeo P."/>
            <person name="Caler E.V."/>
            <person name="da Silva J."/>
        </authorList>
    </citation>
    <scope>NUCLEOTIDE SEQUENCE [LARGE SCALE GENOMIC DNA]</scope>
    <source>
        <strain evidence="1">RN66</strain>
    </source>
</reference>
<dbReference type="RefSeq" id="XP_002142300.1">
    <property type="nucleotide sequence ID" value="XM_002142264.1"/>
</dbReference>
<sequence length="437" mass="50354">MYEKIENFGLELLENICKIESPLLTNNEIVNIHKCLKKIGDLLKGYRNELSLSRIDALEIYNLYGISLNNFVTNFNFCRIRSQESRRSIAKYSYYILICIIDIVSRVGEERLKIDLVKSCHICLKYYIPSKALSAMCSLDKKKSLLPIESPINKLNDSEVDKYETISIRTPITERRNTILDSPICIPSPSPFHGKSPINCLYETTYSQKYDNDVTRYNIPSGIFTDSPKLVIENVNHKNFDFTDISDSEFFPKSFASPLPIVEMKQKMIQKKKKAESLQNFANLRNTVRPLEDNALYLNTQEQEQIPSSCIINNSKTYVGLNKYMGLNHSWESSKSDKSDLQIEDLASFSHLSMTSLRDKNYSNHISNDLWEAAEIAAELAESLPEPQRTLRIRREVYQQSVDRSVELMMNLGVCHHLRPTVLSKTMYHTIECILDL</sequence>
<evidence type="ECO:0000313" key="1">
    <source>
        <dbReference type="EMBL" id="EEA07951.1"/>
    </source>
</evidence>
<evidence type="ECO:0000313" key="2">
    <source>
        <dbReference type="Proteomes" id="UP000001460"/>
    </source>
</evidence>
<keyword evidence="2" id="KW-1185">Reference proteome</keyword>
<organism evidence="1 2">
    <name type="scientific">Cryptosporidium muris (strain RN66)</name>
    <dbReference type="NCBI Taxonomy" id="441375"/>
    <lineage>
        <taxon>Eukaryota</taxon>
        <taxon>Sar</taxon>
        <taxon>Alveolata</taxon>
        <taxon>Apicomplexa</taxon>
        <taxon>Conoidasida</taxon>
        <taxon>Coccidia</taxon>
        <taxon>Eucoccidiorida</taxon>
        <taxon>Eimeriorina</taxon>
        <taxon>Cryptosporidiidae</taxon>
        <taxon>Cryptosporidium</taxon>
    </lineage>
</organism>
<dbReference type="Proteomes" id="UP000001460">
    <property type="component" value="Unassembled WGS sequence"/>
</dbReference>
<dbReference type="AlphaFoldDB" id="B6AIB0"/>
<protein>
    <submittedName>
        <fullName evidence="1">Uncharacterized protein</fullName>
    </submittedName>
</protein>
<dbReference type="OrthoDB" id="338775at2759"/>
<dbReference type="OMA" id="INCLYET"/>
<dbReference type="VEuPathDB" id="CryptoDB:CMU_030920"/>